<dbReference type="PROSITE" id="PS01068">
    <property type="entry name" value="OMPA_1"/>
    <property type="match status" value="1"/>
</dbReference>
<dbReference type="PRINTS" id="PR01021">
    <property type="entry name" value="OMPADOMAIN"/>
</dbReference>
<dbReference type="Proteomes" id="UP000244173">
    <property type="component" value="Chromosome"/>
</dbReference>
<feature type="signal peptide" evidence="5">
    <location>
        <begin position="1"/>
        <end position="27"/>
    </location>
</feature>
<evidence type="ECO:0000256" key="4">
    <source>
        <dbReference type="PROSITE-ProRule" id="PRU00473"/>
    </source>
</evidence>
<evidence type="ECO:0000256" key="5">
    <source>
        <dbReference type="SAM" id="SignalP"/>
    </source>
</evidence>
<dbReference type="STRING" id="1122240.GCA_000620105_00030"/>
<keyword evidence="2 4" id="KW-0472">Membrane</keyword>
<sequence length="218" mass="23742">MKTTNKIKLGGLMGALLVSLFSANAYATKPGYTVDQSTDAVTRNSYNECWRTSYFDKAKDGLVECGDAAAKQAPSAVMVPVKEKISLSAEVLFDFDKATLRQDGKKALLEVADKIKAKGAKLVGVEVTGFTDYLGSDKYNQALSERRANTVRNEIVAYGVAPEKVTAVGKGESEAKMTQECQAKKFKKRADLKACLAPDRRVDVDITAQQETLQEKTK</sequence>
<dbReference type="RefSeq" id="WP_028497570.1">
    <property type="nucleotide sequence ID" value="NZ_CP028519.1"/>
</dbReference>
<reference evidence="7 8" key="1">
    <citation type="submission" date="2018-04" db="EMBL/GenBank/DDBJ databases">
        <title>Denitrifier Microvirgula.</title>
        <authorList>
            <person name="Anderson E."/>
            <person name="Jang J."/>
            <person name="Ishii S."/>
        </authorList>
    </citation>
    <scope>NUCLEOTIDE SEQUENCE [LARGE SCALE GENOMIC DNA]</scope>
    <source>
        <strain evidence="7 8">BE2.4</strain>
    </source>
</reference>
<feature type="chain" id="PRO_5015546213" description="OmpA-like domain-containing protein" evidence="5">
    <location>
        <begin position="28"/>
        <end position="218"/>
    </location>
</feature>
<dbReference type="KEGG" id="maer:DAI18_09960"/>
<evidence type="ECO:0000256" key="3">
    <source>
        <dbReference type="ARBA" id="ARBA00023237"/>
    </source>
</evidence>
<protein>
    <recommendedName>
        <fullName evidence="6">OmpA-like domain-containing protein</fullName>
    </recommendedName>
</protein>
<keyword evidence="3" id="KW-0998">Cell outer membrane</keyword>
<keyword evidence="8" id="KW-1185">Reference proteome</keyword>
<evidence type="ECO:0000256" key="2">
    <source>
        <dbReference type="ARBA" id="ARBA00023136"/>
    </source>
</evidence>
<dbReference type="PANTHER" id="PTHR30329:SF21">
    <property type="entry name" value="LIPOPROTEIN YIAD-RELATED"/>
    <property type="match status" value="1"/>
</dbReference>
<dbReference type="PANTHER" id="PTHR30329">
    <property type="entry name" value="STATOR ELEMENT OF FLAGELLAR MOTOR COMPLEX"/>
    <property type="match status" value="1"/>
</dbReference>
<dbReference type="InterPro" id="IPR006690">
    <property type="entry name" value="OMPA-like_CS"/>
</dbReference>
<gene>
    <name evidence="7" type="ORF">DAI18_09960</name>
</gene>
<organism evidence="7 8">
    <name type="scientific">Microvirgula aerodenitrificans</name>
    <dbReference type="NCBI Taxonomy" id="57480"/>
    <lineage>
        <taxon>Bacteria</taxon>
        <taxon>Pseudomonadati</taxon>
        <taxon>Pseudomonadota</taxon>
        <taxon>Betaproteobacteria</taxon>
        <taxon>Neisseriales</taxon>
        <taxon>Aquaspirillaceae</taxon>
        <taxon>Microvirgula</taxon>
    </lineage>
</organism>
<name>A0A2S0PAB1_9NEIS</name>
<comment type="subcellular location">
    <subcellularLocation>
        <location evidence="1">Cell outer membrane</location>
    </subcellularLocation>
</comment>
<dbReference type="EMBL" id="CP028519">
    <property type="protein sequence ID" value="AVY94330.1"/>
    <property type="molecule type" value="Genomic_DNA"/>
</dbReference>
<dbReference type="Pfam" id="PF00691">
    <property type="entry name" value="OmpA"/>
    <property type="match status" value="1"/>
</dbReference>
<dbReference type="GO" id="GO:0009279">
    <property type="term" value="C:cell outer membrane"/>
    <property type="evidence" value="ECO:0007669"/>
    <property type="project" value="UniProtKB-SubCell"/>
</dbReference>
<dbReference type="AlphaFoldDB" id="A0A2S0PAB1"/>
<evidence type="ECO:0000313" key="8">
    <source>
        <dbReference type="Proteomes" id="UP000244173"/>
    </source>
</evidence>
<proteinExistence type="predicted"/>
<dbReference type="Gene3D" id="3.30.1330.60">
    <property type="entry name" value="OmpA-like domain"/>
    <property type="match status" value="1"/>
</dbReference>
<evidence type="ECO:0000259" key="6">
    <source>
        <dbReference type="PROSITE" id="PS51123"/>
    </source>
</evidence>
<dbReference type="OrthoDB" id="1149075at2"/>
<evidence type="ECO:0000313" key="7">
    <source>
        <dbReference type="EMBL" id="AVY94330.1"/>
    </source>
</evidence>
<dbReference type="CDD" id="cd07185">
    <property type="entry name" value="OmpA_C-like"/>
    <property type="match status" value="1"/>
</dbReference>
<keyword evidence="5" id="KW-0732">Signal</keyword>
<accession>A0A2S0PAB1</accession>
<dbReference type="SUPFAM" id="SSF103088">
    <property type="entry name" value="OmpA-like"/>
    <property type="match status" value="1"/>
</dbReference>
<dbReference type="InterPro" id="IPR006665">
    <property type="entry name" value="OmpA-like"/>
</dbReference>
<dbReference type="PROSITE" id="PS51123">
    <property type="entry name" value="OMPA_2"/>
    <property type="match status" value="1"/>
</dbReference>
<evidence type="ECO:0000256" key="1">
    <source>
        <dbReference type="ARBA" id="ARBA00004442"/>
    </source>
</evidence>
<feature type="domain" description="OmpA-like" evidence="6">
    <location>
        <begin position="80"/>
        <end position="210"/>
    </location>
</feature>
<dbReference type="InterPro" id="IPR036737">
    <property type="entry name" value="OmpA-like_sf"/>
</dbReference>
<dbReference type="InterPro" id="IPR006664">
    <property type="entry name" value="OMP_bac"/>
</dbReference>
<dbReference type="InterPro" id="IPR050330">
    <property type="entry name" value="Bact_OuterMem_StrucFunc"/>
</dbReference>